<sequence length="328" mass="36670">MTQAQHAQCQFKNHLGDRCRGQCVADNQCYWHHPDTDKSGPDTAKKLEQYARNGGMLHGLQLARANLEGVNLVKPASKSGFDLTGSDLYRANLRGAHLFNAVFCKGSLMKADLTAANLHCCQLQECNLLGMKLAKSKIDNIKIGAHLIQEIKGKDALDAGDTKQAIDQFEQAEEIYRDLRKASENQGLFTFSGPFLQRELTMRRYQMPKLSRQRLFSKTVDLFCGYGEDPIRVVIFSILLIFISAVLYFFFGISFAGDIVRFEPHASIGHNLFSFLECLYYSVVTFTTLGYGDFTPVGLSRGIAAIEAFTGSFTIALFVVVFVKKMTR</sequence>
<dbReference type="Pfam" id="PF07885">
    <property type="entry name" value="Ion_trans_2"/>
    <property type="match status" value="1"/>
</dbReference>
<dbReference type="EMBL" id="QZCH01000039">
    <property type="protein sequence ID" value="RJG38625.1"/>
    <property type="molecule type" value="Genomic_DNA"/>
</dbReference>
<keyword evidence="1" id="KW-1133">Transmembrane helix</keyword>
<dbReference type="Pfam" id="PF00805">
    <property type="entry name" value="Pentapeptide"/>
    <property type="match status" value="1"/>
</dbReference>
<evidence type="ECO:0000313" key="4">
    <source>
        <dbReference type="Proteomes" id="UP000283255"/>
    </source>
</evidence>
<dbReference type="SUPFAM" id="SSF81324">
    <property type="entry name" value="Voltage-gated potassium channels"/>
    <property type="match status" value="1"/>
</dbReference>
<dbReference type="Gene3D" id="1.10.287.70">
    <property type="match status" value="1"/>
</dbReference>
<dbReference type="InterPro" id="IPR001646">
    <property type="entry name" value="5peptide_repeat"/>
</dbReference>
<dbReference type="OrthoDB" id="9813518at2"/>
<keyword evidence="1" id="KW-0472">Membrane</keyword>
<gene>
    <name evidence="3" type="ORF">D1Z90_18900</name>
</gene>
<feature type="transmembrane region" description="Helical" evidence="1">
    <location>
        <begin position="233"/>
        <end position="260"/>
    </location>
</feature>
<dbReference type="InterPro" id="IPR051082">
    <property type="entry name" value="Pentapeptide-BTB/POZ_domain"/>
</dbReference>
<dbReference type="PANTHER" id="PTHR14136">
    <property type="entry name" value="BTB_POZ DOMAIN-CONTAINING PROTEIN KCTD9"/>
    <property type="match status" value="1"/>
</dbReference>
<evidence type="ECO:0000259" key="2">
    <source>
        <dbReference type="Pfam" id="PF07885"/>
    </source>
</evidence>
<feature type="domain" description="Potassium channel" evidence="2">
    <location>
        <begin position="239"/>
        <end position="327"/>
    </location>
</feature>
<dbReference type="PANTHER" id="PTHR14136:SF17">
    <property type="entry name" value="BTB_POZ DOMAIN-CONTAINING PROTEIN KCTD9"/>
    <property type="match status" value="1"/>
</dbReference>
<feature type="transmembrane region" description="Helical" evidence="1">
    <location>
        <begin position="303"/>
        <end position="323"/>
    </location>
</feature>
<dbReference type="AlphaFoldDB" id="A0A418YA24"/>
<organism evidence="3 4">
    <name type="scientific">Motilimonas pumila</name>
    <dbReference type="NCBI Taxonomy" id="2303987"/>
    <lineage>
        <taxon>Bacteria</taxon>
        <taxon>Pseudomonadati</taxon>
        <taxon>Pseudomonadota</taxon>
        <taxon>Gammaproteobacteria</taxon>
        <taxon>Alteromonadales</taxon>
        <taxon>Alteromonadales genera incertae sedis</taxon>
        <taxon>Motilimonas</taxon>
    </lineage>
</organism>
<comment type="caution">
    <text evidence="3">The sequence shown here is derived from an EMBL/GenBank/DDBJ whole genome shotgun (WGS) entry which is preliminary data.</text>
</comment>
<name>A0A418YA24_9GAMM</name>
<feature type="transmembrane region" description="Helical" evidence="1">
    <location>
        <begin position="272"/>
        <end position="291"/>
    </location>
</feature>
<keyword evidence="4" id="KW-1185">Reference proteome</keyword>
<accession>A0A418YA24</accession>
<reference evidence="3 4" key="2">
    <citation type="submission" date="2019-01" db="EMBL/GenBank/DDBJ databases">
        <title>Motilimonas pumilus sp. nov., isolated from the gut of sea cucumber (Apostichopus japonicus).</title>
        <authorList>
            <person name="Wang F.-Q."/>
            <person name="Ren L.-H."/>
            <person name="Lin Y.-W."/>
            <person name="Sun G.-H."/>
            <person name="Du Z.-J."/>
            <person name="Zhao J.-X."/>
            <person name="Liu X.-J."/>
            <person name="Liu L.-J."/>
        </authorList>
    </citation>
    <scope>NUCLEOTIDE SEQUENCE [LARGE SCALE GENOMIC DNA]</scope>
    <source>
        <strain evidence="3 4">PLHSC7-2</strain>
    </source>
</reference>
<protein>
    <submittedName>
        <fullName evidence="3">Pentapeptide repeat-containing protein</fullName>
    </submittedName>
</protein>
<dbReference type="SUPFAM" id="SSF141571">
    <property type="entry name" value="Pentapeptide repeat-like"/>
    <property type="match status" value="1"/>
</dbReference>
<proteinExistence type="predicted"/>
<dbReference type="Proteomes" id="UP000283255">
    <property type="component" value="Unassembled WGS sequence"/>
</dbReference>
<keyword evidence="1" id="KW-0812">Transmembrane</keyword>
<evidence type="ECO:0000256" key="1">
    <source>
        <dbReference type="SAM" id="Phobius"/>
    </source>
</evidence>
<dbReference type="InterPro" id="IPR013099">
    <property type="entry name" value="K_chnl_dom"/>
</dbReference>
<evidence type="ECO:0000313" key="3">
    <source>
        <dbReference type="EMBL" id="RJG38625.1"/>
    </source>
</evidence>
<reference evidence="3 4" key="1">
    <citation type="submission" date="2018-09" db="EMBL/GenBank/DDBJ databases">
        <authorList>
            <person name="Wang F."/>
        </authorList>
    </citation>
    <scope>NUCLEOTIDE SEQUENCE [LARGE SCALE GENOMIC DNA]</scope>
    <source>
        <strain evidence="3 4">PLHSC7-2</strain>
    </source>
</reference>
<dbReference type="Gene3D" id="2.160.20.80">
    <property type="entry name" value="E3 ubiquitin-protein ligase SopA"/>
    <property type="match status" value="1"/>
</dbReference>